<keyword evidence="1" id="KW-0472">Membrane</keyword>
<dbReference type="AlphaFoldDB" id="A0A0K1W0V1"/>
<feature type="transmembrane region" description="Helical" evidence="1">
    <location>
        <begin position="75"/>
        <end position="103"/>
    </location>
</feature>
<evidence type="ECO:0000313" key="3">
    <source>
        <dbReference type="Proteomes" id="UP000067476"/>
    </source>
</evidence>
<dbReference type="KEGG" id="sll:SLITO_v1c03000"/>
<feature type="transmembrane region" description="Helical" evidence="1">
    <location>
        <begin position="177"/>
        <end position="203"/>
    </location>
</feature>
<protein>
    <recommendedName>
        <fullName evidence="4">Transmembrane protein</fullName>
    </recommendedName>
</protein>
<proteinExistence type="predicted"/>
<evidence type="ECO:0008006" key="4">
    <source>
        <dbReference type="Google" id="ProtNLM"/>
    </source>
</evidence>
<keyword evidence="3" id="KW-1185">Reference proteome</keyword>
<keyword evidence="1" id="KW-0812">Transmembrane</keyword>
<gene>
    <name evidence="2" type="ORF">SLITO_v1c03000</name>
</gene>
<evidence type="ECO:0000256" key="1">
    <source>
        <dbReference type="SAM" id="Phobius"/>
    </source>
</evidence>
<keyword evidence="1" id="KW-1133">Transmembrane helix</keyword>
<evidence type="ECO:0000313" key="2">
    <source>
        <dbReference type="EMBL" id="AKX33955.1"/>
    </source>
</evidence>
<accession>A0A0K1W0V1</accession>
<feature type="transmembrane region" description="Helical" evidence="1">
    <location>
        <begin position="124"/>
        <end position="146"/>
    </location>
</feature>
<feature type="transmembrane region" description="Helical" evidence="1">
    <location>
        <begin position="20"/>
        <end position="44"/>
    </location>
</feature>
<dbReference type="PATRIC" id="fig|216942.3.peg.303"/>
<dbReference type="STRING" id="216942.SLITO_v1c03000"/>
<reference evidence="2 3" key="1">
    <citation type="journal article" date="2015" name="Genome Announc.">
        <title>Complete Genome Sequence of Spiroplasma litorale TN-1T (DSM 21781), a Bacterium Isolated from a Green-Eyed Horsefly (Tabanus nigrovittatus).</title>
        <authorList>
            <person name="Lo W.S."/>
            <person name="Lai Y.C."/>
            <person name="Lien Y.W."/>
            <person name="Wang T.H."/>
            <person name="Kuo C.H."/>
        </authorList>
    </citation>
    <scope>NUCLEOTIDE SEQUENCE [LARGE SCALE GENOMIC DNA]</scope>
    <source>
        <strain evidence="2 3">TN-1</strain>
    </source>
</reference>
<sequence length="238" mass="27921">MKKISGFLIKLKPYKRLYKIFWLLFTLVSLFLFQIFMLLCSTIVEHNNSGFYYWIRGFHSLLIDSRNEPNSAQGFIFAATIIGAIPSIPIIPFLYFIFMNWFIQEKLSNKYINVPKDKYLYWSKYIHFTSIAIVFFVLFGLLSYIAGGGILPHQTFYAIPFAFSDNFSERIGGISAFLYYGVGCVFLLIMIVWNIIIVFSWVFKKIGILLEKWKNARLLKKEQKMAKKIEKVESKKIK</sequence>
<organism evidence="2 3">
    <name type="scientific">Spiroplasma litorale</name>
    <dbReference type="NCBI Taxonomy" id="216942"/>
    <lineage>
        <taxon>Bacteria</taxon>
        <taxon>Bacillati</taxon>
        <taxon>Mycoplasmatota</taxon>
        <taxon>Mollicutes</taxon>
        <taxon>Entomoplasmatales</taxon>
        <taxon>Spiroplasmataceae</taxon>
        <taxon>Spiroplasma</taxon>
    </lineage>
</organism>
<name>A0A0K1W0V1_9MOLU</name>
<dbReference type="EMBL" id="CP012357">
    <property type="protein sequence ID" value="AKX33955.1"/>
    <property type="molecule type" value="Genomic_DNA"/>
</dbReference>
<dbReference type="Proteomes" id="UP000067476">
    <property type="component" value="Chromosome"/>
</dbReference>